<reference evidence="3" key="1">
    <citation type="submission" date="2007-02" db="EMBL/GenBank/DDBJ databases">
        <title>Complete sequence of Clostridium thermocellum ATCC 27405.</title>
        <authorList>
            <consortium name="US DOE Joint Genome Institute"/>
            <person name="Copeland A."/>
            <person name="Lucas S."/>
            <person name="Lapidus A."/>
            <person name="Barry K."/>
            <person name="Detter J.C."/>
            <person name="Glavina del Rio T."/>
            <person name="Hammon N."/>
            <person name="Israni S."/>
            <person name="Dalin E."/>
            <person name="Tice H."/>
            <person name="Pitluck S."/>
            <person name="Chertkov O."/>
            <person name="Brettin T."/>
            <person name="Bruce D."/>
            <person name="Han C."/>
            <person name="Tapia R."/>
            <person name="Gilna P."/>
            <person name="Schmutz J."/>
            <person name="Larimer F."/>
            <person name="Land M."/>
            <person name="Hauser L."/>
            <person name="Kyrpides N."/>
            <person name="Mikhailova N."/>
            <person name="Wu J.H.D."/>
            <person name="Newcomb M."/>
            <person name="Richardson P."/>
        </authorList>
    </citation>
    <scope>NUCLEOTIDE SEQUENCE [LARGE SCALE GENOMIC DNA]</scope>
    <source>
        <strain evidence="3">ATCC 27405 / DSM 1237 / JCM 9322 / NBRC 103400 / NCIMB 10682 / NRRL B-4536 / VPI 7372</strain>
    </source>
</reference>
<name>A3DFX6_ACET2</name>
<accession>A3DFX6</accession>
<dbReference type="GeneID" id="35804963"/>
<evidence type="ECO:0000313" key="2">
    <source>
        <dbReference type="EMBL" id="ABN52855.1"/>
    </source>
</evidence>
<keyword evidence="3" id="KW-1185">Reference proteome</keyword>
<feature type="domain" description="Abortive phage infection protein C-terminal" evidence="1">
    <location>
        <begin position="280"/>
        <end position="535"/>
    </location>
</feature>
<dbReference type="KEGG" id="cth:Cthe_1631"/>
<dbReference type="eggNOG" id="COG2159">
    <property type="taxonomic scope" value="Bacteria"/>
</dbReference>
<dbReference type="Pfam" id="PF10592">
    <property type="entry name" value="AIPR"/>
    <property type="match status" value="1"/>
</dbReference>
<dbReference type="HOGENOM" id="CLU_026290_2_0_9"/>
<evidence type="ECO:0000313" key="3">
    <source>
        <dbReference type="Proteomes" id="UP000002145"/>
    </source>
</evidence>
<evidence type="ECO:0000259" key="1">
    <source>
        <dbReference type="Pfam" id="PF10592"/>
    </source>
</evidence>
<dbReference type="EMBL" id="CP000568">
    <property type="protein sequence ID" value="ABN52855.1"/>
    <property type="molecule type" value="Genomic_DNA"/>
</dbReference>
<dbReference type="AlphaFoldDB" id="A3DFX6"/>
<sequence length="594" mass="68398">MNFLTKRVIIPPNKIIIGGVTLDRITQAFLDEFSISHNFTMYETSVQFEHFANFCALSAETGMVEIDIQDMHTGNATQGIDGIAIEVNGAIVCSIDEIETLIKQNKKLDVKFIFVQAKTSDSFDNSEISNFLSFVKVFFSDEAKNTFSTEEMADFIEMKDFIYSNSRYMKVKNPIIRLYYIAPGKWNDDDSNLKAVINSHIDTLNNMALFSSVEFIPCGAQEIQRMYRKSQEQIEATFVFTKNVMMFSDDNGDYGYSGVLPFCEFYKIICDENGSLKKVFEDNIRDFLGVNNYVNADIEETIVEGRNSAFCMLNNGITIVAHSAVLVSDKMTISNYQIVNGCQTSHVLYLNRDNLGIHDLLIPIKIIVTKDEDLKNRITKATNNQTGITKEQLEALSTFQKTLEEYYRTYTAEDERLYYERRSGQYRNESIPKDRIVTIRAQLKNASSMFNDKPHDAAGHYSSLLKDIGNRIFLPDDQPILYYTSSLAMFRFENLIKTKCIDKKYRKGKYHAIMLLKYMATNNLPKHHSAKKMINACNQILRILNDSGKCLDYFLRIIEFIETQKELDLTDRKLFERKETTDILLQNKDKLIRS</sequence>
<proteinExistence type="predicted"/>
<gene>
    <name evidence="2" type="ordered locus">Cthe_1631</name>
</gene>
<dbReference type="RefSeq" id="WP_011838151.1">
    <property type="nucleotide sequence ID" value="NC_009012.1"/>
</dbReference>
<organism evidence="2 3">
    <name type="scientific">Acetivibrio thermocellus (strain ATCC 27405 / DSM 1237 / JCM 9322 / NBRC 103400 / NCIMB 10682 / NRRL B-4536 / VPI 7372)</name>
    <name type="common">Clostridium thermocellum</name>
    <dbReference type="NCBI Taxonomy" id="203119"/>
    <lineage>
        <taxon>Bacteria</taxon>
        <taxon>Bacillati</taxon>
        <taxon>Bacillota</taxon>
        <taxon>Clostridia</taxon>
        <taxon>Eubacteriales</taxon>
        <taxon>Oscillospiraceae</taxon>
        <taxon>Acetivibrio</taxon>
    </lineage>
</organism>
<dbReference type="STRING" id="203119.Cthe_1631"/>
<protein>
    <submittedName>
        <fullName evidence="2">Abortive phage infection</fullName>
    </submittedName>
</protein>
<dbReference type="Proteomes" id="UP000002145">
    <property type="component" value="Chromosome"/>
</dbReference>
<dbReference type="InterPro" id="IPR018891">
    <property type="entry name" value="AIPR_C"/>
</dbReference>
<dbReference type="OrthoDB" id="9806213at2"/>
<reference evidence="2 3" key="2">
    <citation type="journal article" date="2013" name="Biotechnol. Biofuels">
        <title>Global transcriptome analysis of Clostridium thermocellum ATCC 27405 during growth on dilute acid pretreated Populus and switchgrass.</title>
        <authorList>
            <person name="Wilson C.M."/>
            <person name="Rodriguez M.Jr."/>
            <person name="Johnson C.M."/>
            <person name="Martin S.L."/>
            <person name="Chu T.M."/>
            <person name="Wolfinger R.D."/>
            <person name="Hauser L.J."/>
            <person name="Land M.L."/>
            <person name="Klingeman D.M."/>
            <person name="Syed M.H."/>
            <person name="Ragauskas A.J."/>
            <person name="Tschaplinski T.J."/>
            <person name="Mielenz J.R."/>
            <person name="Brown S.D."/>
        </authorList>
    </citation>
    <scope>NUCLEOTIDE SEQUENCE [LARGE SCALE GENOMIC DNA]</scope>
    <source>
        <strain evidence="3">ATCC 27405 / DSM 1237 / JCM 9322 / NBRC 103400 / NCIMB 10682 / NRRL B-4536 / VPI 7372</strain>
    </source>
</reference>